<dbReference type="PANTHER" id="PTHR30330">
    <property type="entry name" value="AGSS FAMILY TRANSPORTER, SODIUM-ALANINE"/>
    <property type="match status" value="1"/>
</dbReference>
<proteinExistence type="inferred from homology"/>
<organism evidence="9 10">
    <name type="scientific">Mobilisporobacter senegalensis</name>
    <dbReference type="NCBI Taxonomy" id="1329262"/>
    <lineage>
        <taxon>Bacteria</taxon>
        <taxon>Bacillati</taxon>
        <taxon>Bacillota</taxon>
        <taxon>Clostridia</taxon>
        <taxon>Lachnospirales</taxon>
        <taxon>Lachnospiraceae</taxon>
        <taxon>Mobilisporobacter</taxon>
    </lineage>
</organism>
<keyword evidence="4 8" id="KW-1003">Cell membrane</keyword>
<evidence type="ECO:0000256" key="4">
    <source>
        <dbReference type="ARBA" id="ARBA00022475"/>
    </source>
</evidence>
<dbReference type="RefSeq" id="WP_243115330.1">
    <property type="nucleotide sequence ID" value="NZ_RJVG01000004.1"/>
</dbReference>
<evidence type="ECO:0000256" key="3">
    <source>
        <dbReference type="ARBA" id="ARBA00022448"/>
    </source>
</evidence>
<dbReference type="Proteomes" id="UP000273083">
    <property type="component" value="Unassembled WGS sequence"/>
</dbReference>
<keyword evidence="3 8" id="KW-0813">Transport</keyword>
<dbReference type="Pfam" id="PF01235">
    <property type="entry name" value="Na_Ala_symp"/>
    <property type="match status" value="1"/>
</dbReference>
<comment type="subcellular location">
    <subcellularLocation>
        <location evidence="1 8">Cell membrane</location>
        <topology evidence="1 8">Multi-pass membrane protein</topology>
    </subcellularLocation>
</comment>
<keyword evidence="10" id="KW-1185">Reference proteome</keyword>
<feature type="transmembrane region" description="Helical" evidence="8">
    <location>
        <begin position="190"/>
        <end position="210"/>
    </location>
</feature>
<feature type="transmembrane region" description="Helical" evidence="8">
    <location>
        <begin position="156"/>
        <end position="178"/>
    </location>
</feature>
<accession>A0A3N1XPY6</accession>
<comment type="similarity">
    <text evidence="2 8">Belongs to the alanine or glycine:cation symporter (AGCS) (TC 2.A.25) family.</text>
</comment>
<dbReference type="PRINTS" id="PR00175">
    <property type="entry name" value="NAALASMPORT"/>
</dbReference>
<evidence type="ECO:0000256" key="5">
    <source>
        <dbReference type="ARBA" id="ARBA00022692"/>
    </source>
</evidence>
<dbReference type="NCBIfam" id="TIGR00835">
    <property type="entry name" value="agcS"/>
    <property type="match status" value="1"/>
</dbReference>
<feature type="transmembrane region" description="Helical" evidence="8">
    <location>
        <begin position="395"/>
        <end position="414"/>
    </location>
</feature>
<feature type="transmembrane region" description="Helical" evidence="8">
    <location>
        <begin position="74"/>
        <end position="99"/>
    </location>
</feature>
<feature type="transmembrane region" description="Helical" evidence="8">
    <location>
        <begin position="124"/>
        <end position="144"/>
    </location>
</feature>
<name>A0A3N1XPY6_9FIRM</name>
<evidence type="ECO:0000256" key="8">
    <source>
        <dbReference type="RuleBase" id="RU363064"/>
    </source>
</evidence>
<evidence type="ECO:0000256" key="2">
    <source>
        <dbReference type="ARBA" id="ARBA00009261"/>
    </source>
</evidence>
<sequence>MMLLLMGTHIFFTFRLGFIQKKTFRGIKYSVTNDLNSEGDISSFATLATTLAATIGTGNIVGISTAVAMGGPGAIFWCWLTGILGMATSYAECYLSFLFRRKTKDGTFLGGPMYILEDGLHSKFLGWIFAFFTLIASYGVGCSTQSNSITAATTSLWGFSPYFVGFLVSILVGLVIVGGVEKIGQVCVKLVPAMGAFYIIGCFIILFLNYDYIINAAELIVKSAFSPHALTGGILGNTMKAAARYGISRGLFTNEAGLGSAGIAAASAKTNDPSRQALVSMTATFWDTVIMCAITGLVIVTNIIKLPDSIIGFTFGELTSAAFRQIPYIGEPMLGISLIAFAIATLLGWSFFGERACEYLFGKKSINLYRIGYMVMIFLGAIMSLDLVWELSDLVNAFMAFPNLIGILCLHRLIKTR</sequence>
<dbReference type="InterPro" id="IPR001463">
    <property type="entry name" value="Na/Ala_symport"/>
</dbReference>
<dbReference type="AlphaFoldDB" id="A0A3N1XPY6"/>
<gene>
    <name evidence="9" type="ORF">EDD66_104304</name>
</gene>
<keyword evidence="7 8" id="KW-0472">Membrane</keyword>
<dbReference type="GO" id="GO:0005886">
    <property type="term" value="C:plasma membrane"/>
    <property type="evidence" value="ECO:0007669"/>
    <property type="project" value="UniProtKB-SubCell"/>
</dbReference>
<evidence type="ECO:0000313" key="10">
    <source>
        <dbReference type="Proteomes" id="UP000273083"/>
    </source>
</evidence>
<reference evidence="9 10" key="1">
    <citation type="submission" date="2018-11" db="EMBL/GenBank/DDBJ databases">
        <title>Genomic Encyclopedia of Type Strains, Phase IV (KMG-IV): sequencing the most valuable type-strain genomes for metagenomic binning, comparative biology and taxonomic classification.</title>
        <authorList>
            <person name="Goeker M."/>
        </authorList>
    </citation>
    <scope>NUCLEOTIDE SEQUENCE [LARGE SCALE GENOMIC DNA]</scope>
    <source>
        <strain evidence="9 10">DSM 26537</strain>
    </source>
</reference>
<evidence type="ECO:0000256" key="1">
    <source>
        <dbReference type="ARBA" id="ARBA00004651"/>
    </source>
</evidence>
<feature type="transmembrane region" description="Helical" evidence="8">
    <location>
        <begin position="333"/>
        <end position="351"/>
    </location>
</feature>
<evidence type="ECO:0000256" key="6">
    <source>
        <dbReference type="ARBA" id="ARBA00022989"/>
    </source>
</evidence>
<comment type="caution">
    <text evidence="9">The sequence shown here is derived from an EMBL/GenBank/DDBJ whole genome shotgun (WGS) entry which is preliminary data.</text>
</comment>
<feature type="transmembrane region" description="Helical" evidence="8">
    <location>
        <begin position="284"/>
        <end position="304"/>
    </location>
</feature>
<dbReference type="Gene3D" id="1.20.1740.10">
    <property type="entry name" value="Amino acid/polyamine transporter I"/>
    <property type="match status" value="1"/>
</dbReference>
<protein>
    <submittedName>
        <fullName evidence="9">AGCS family alanine or glycine:cation symporter</fullName>
    </submittedName>
</protein>
<feature type="transmembrane region" description="Helical" evidence="8">
    <location>
        <begin position="371"/>
        <end position="389"/>
    </location>
</feature>
<evidence type="ECO:0000256" key="7">
    <source>
        <dbReference type="ARBA" id="ARBA00023136"/>
    </source>
</evidence>
<keyword evidence="5 8" id="KW-0812">Transmembrane</keyword>
<keyword evidence="6 8" id="KW-1133">Transmembrane helix</keyword>
<keyword evidence="8" id="KW-0769">Symport</keyword>
<feature type="transmembrane region" description="Helical" evidence="8">
    <location>
        <begin position="41"/>
        <end position="62"/>
    </location>
</feature>
<evidence type="ECO:0000313" key="9">
    <source>
        <dbReference type="EMBL" id="ROR28715.1"/>
    </source>
</evidence>
<dbReference type="EMBL" id="RJVG01000004">
    <property type="protein sequence ID" value="ROR28715.1"/>
    <property type="molecule type" value="Genomic_DNA"/>
</dbReference>
<dbReference type="GO" id="GO:0005283">
    <property type="term" value="F:amino acid:sodium symporter activity"/>
    <property type="evidence" value="ECO:0007669"/>
    <property type="project" value="InterPro"/>
</dbReference>
<dbReference type="PANTHER" id="PTHR30330:SF3">
    <property type="entry name" value="TRANSCRIPTIONAL REGULATOR, LRP FAMILY"/>
    <property type="match status" value="1"/>
</dbReference>